<feature type="region of interest" description="Disordered" evidence="3">
    <location>
        <begin position="1"/>
        <end position="46"/>
    </location>
</feature>
<dbReference type="OrthoDB" id="4773434at2"/>
<sequence>MAVRTHQSLSGYVATEPSTDPARDGTPRFYARAGQRQGRRERDGTYTKLPTEYVPIVAYGDAAEEAAALLSKGTGFVAEGRFRPVRDRTDPATITGQEFEMWKVGRRPTAAVPDVPTDQPTRHRDLPVQFTAPRSTRPSAPAPAL</sequence>
<dbReference type="Proteomes" id="UP000187185">
    <property type="component" value="Chromosome"/>
</dbReference>
<protein>
    <recommendedName>
        <fullName evidence="6">Single-stranded DNA-binding protein</fullName>
    </recommendedName>
</protein>
<feature type="compositionally biased region" description="Polar residues" evidence="3">
    <location>
        <begin position="1"/>
        <end position="10"/>
    </location>
</feature>
<dbReference type="Gene3D" id="2.40.50.140">
    <property type="entry name" value="Nucleic acid-binding proteins"/>
    <property type="match status" value="1"/>
</dbReference>
<organism evidence="4 5">
    <name type="scientific">Microbacterium aurum</name>
    <dbReference type="NCBI Taxonomy" id="36805"/>
    <lineage>
        <taxon>Bacteria</taxon>
        <taxon>Bacillati</taxon>
        <taxon>Actinomycetota</taxon>
        <taxon>Actinomycetes</taxon>
        <taxon>Micrococcales</taxon>
        <taxon>Microbacteriaceae</taxon>
        <taxon>Microbacterium</taxon>
    </lineage>
</organism>
<evidence type="ECO:0000313" key="5">
    <source>
        <dbReference type="Proteomes" id="UP000187185"/>
    </source>
</evidence>
<dbReference type="STRING" id="36805.BOH66_07950"/>
<evidence type="ECO:0008006" key="6">
    <source>
        <dbReference type="Google" id="ProtNLM"/>
    </source>
</evidence>
<dbReference type="RefSeq" id="WP_076690499.1">
    <property type="nucleotide sequence ID" value="NZ_CP018762.1"/>
</dbReference>
<gene>
    <name evidence="4" type="ORF">BOH66_07950</name>
</gene>
<dbReference type="InterPro" id="IPR000424">
    <property type="entry name" value="Primosome_PriB/ssb"/>
</dbReference>
<dbReference type="PROSITE" id="PS50935">
    <property type="entry name" value="SSB"/>
    <property type="match status" value="1"/>
</dbReference>
<proteinExistence type="predicted"/>
<feature type="region of interest" description="Disordered" evidence="3">
    <location>
        <begin position="106"/>
        <end position="145"/>
    </location>
</feature>
<evidence type="ECO:0000256" key="2">
    <source>
        <dbReference type="PROSITE-ProRule" id="PRU00252"/>
    </source>
</evidence>
<dbReference type="EMBL" id="CP018762">
    <property type="protein sequence ID" value="APZ34185.1"/>
    <property type="molecule type" value="Genomic_DNA"/>
</dbReference>
<reference evidence="4 5" key="1">
    <citation type="submission" date="2016-12" db="EMBL/GenBank/DDBJ databases">
        <title>Complete genome sequence of Microbacterium aurum KACC 15219.</title>
        <authorList>
            <person name="Jung Y."/>
            <person name="Shin J.-H."/>
            <person name="Lee Y.-J."/>
            <person name="Yi H."/>
            <person name="Bahn Y.-S."/>
            <person name="Kim J.F."/>
            <person name="Lee D.-W."/>
        </authorList>
    </citation>
    <scope>NUCLEOTIDE SEQUENCE [LARGE SCALE GENOMIC DNA]</scope>
    <source>
        <strain evidence="4 5">KACC 15219</strain>
    </source>
</reference>
<name>A0A1P8U7W6_9MICO</name>
<keyword evidence="5" id="KW-1185">Reference proteome</keyword>
<dbReference type="GO" id="GO:0003697">
    <property type="term" value="F:single-stranded DNA binding"/>
    <property type="evidence" value="ECO:0007669"/>
    <property type="project" value="InterPro"/>
</dbReference>
<dbReference type="InterPro" id="IPR012340">
    <property type="entry name" value="NA-bd_OB-fold"/>
</dbReference>
<dbReference type="SUPFAM" id="SSF50249">
    <property type="entry name" value="Nucleic acid-binding proteins"/>
    <property type="match status" value="1"/>
</dbReference>
<accession>A0A1P8U7W6</accession>
<evidence type="ECO:0000256" key="3">
    <source>
        <dbReference type="SAM" id="MobiDB-lite"/>
    </source>
</evidence>
<dbReference type="KEGG" id="maur:BOH66_07950"/>
<dbReference type="AlphaFoldDB" id="A0A1P8U7W6"/>
<evidence type="ECO:0000313" key="4">
    <source>
        <dbReference type="EMBL" id="APZ34185.1"/>
    </source>
</evidence>
<evidence type="ECO:0000256" key="1">
    <source>
        <dbReference type="ARBA" id="ARBA00023125"/>
    </source>
</evidence>
<keyword evidence="1 2" id="KW-0238">DNA-binding</keyword>